<keyword evidence="3" id="KW-0902">Two-component regulatory system</keyword>
<dbReference type="InterPro" id="IPR050482">
    <property type="entry name" value="Sensor_HK_TwoCompSys"/>
</dbReference>
<dbReference type="EMBL" id="JACHMM010000001">
    <property type="protein sequence ID" value="MBB5790427.1"/>
    <property type="molecule type" value="Genomic_DNA"/>
</dbReference>
<evidence type="ECO:0000256" key="1">
    <source>
        <dbReference type="ARBA" id="ARBA00022679"/>
    </source>
</evidence>
<reference evidence="6 7" key="1">
    <citation type="submission" date="2020-08" db="EMBL/GenBank/DDBJ databases">
        <title>Sequencing the genomes of 1000 actinobacteria strains.</title>
        <authorList>
            <person name="Klenk H.-P."/>
        </authorList>
    </citation>
    <scope>NUCLEOTIDE SEQUENCE [LARGE SCALE GENOMIC DNA]</scope>
    <source>
        <strain evidence="6 7">DSM 102122</strain>
    </source>
</reference>
<evidence type="ECO:0000256" key="2">
    <source>
        <dbReference type="ARBA" id="ARBA00022777"/>
    </source>
</evidence>
<evidence type="ECO:0000313" key="6">
    <source>
        <dbReference type="EMBL" id="MBB5790427.1"/>
    </source>
</evidence>
<gene>
    <name evidence="6" type="ORF">HD601_005002</name>
</gene>
<dbReference type="GO" id="GO:0046983">
    <property type="term" value="F:protein dimerization activity"/>
    <property type="evidence" value="ECO:0007669"/>
    <property type="project" value="InterPro"/>
</dbReference>
<sequence>MSESTTARRVVLAILLGNAAWVVVIPWRMVRPPTPVLDAAFAAGLLAVAIVTGMMLRSAATARDGARGRARVRRTPGGAAVLVTLGLWWPAYQWAVPGDAPWAWLAGMVAGAVALALPWTVTAGVVLAHTGAATAGALAFGTSVLTQVLTVWGAAAAVVVMLHALVWLLGLLHDSERARESEAALAVAEERLRMSRELHDLLGHRLTVIALKAELAAGLTGADPEQARAETDEIRQVAAATLGEVRRAVQGETVSDLRHQLESARLVLSSAGVRMDVALEPLPLTAAESALLAAVVREGVTNVLRHARATEVRIRLEATRGGRTFGFVNDDAGGAASGTGPAGTGPAGTGLAGLAIRCADLGATLTAGPTDGDFELRVDLPA</sequence>
<dbReference type="Gene3D" id="1.20.5.1930">
    <property type="match status" value="1"/>
</dbReference>
<feature type="transmembrane region" description="Helical" evidence="4">
    <location>
        <begin position="101"/>
        <end position="119"/>
    </location>
</feature>
<keyword evidence="2 6" id="KW-0418">Kinase</keyword>
<dbReference type="PANTHER" id="PTHR24421:SF63">
    <property type="entry name" value="SENSOR HISTIDINE KINASE DESK"/>
    <property type="match status" value="1"/>
</dbReference>
<keyword evidence="7" id="KW-1185">Reference proteome</keyword>
<dbReference type="GO" id="GO:0000155">
    <property type="term" value="F:phosphorelay sensor kinase activity"/>
    <property type="evidence" value="ECO:0007669"/>
    <property type="project" value="InterPro"/>
</dbReference>
<dbReference type="Proteomes" id="UP000542813">
    <property type="component" value="Unassembled WGS sequence"/>
</dbReference>
<evidence type="ECO:0000313" key="7">
    <source>
        <dbReference type="Proteomes" id="UP000542813"/>
    </source>
</evidence>
<evidence type="ECO:0000256" key="4">
    <source>
        <dbReference type="SAM" id="Phobius"/>
    </source>
</evidence>
<feature type="transmembrane region" description="Helical" evidence="4">
    <location>
        <begin position="12"/>
        <end position="30"/>
    </location>
</feature>
<evidence type="ECO:0000259" key="5">
    <source>
        <dbReference type="Pfam" id="PF07730"/>
    </source>
</evidence>
<evidence type="ECO:0000256" key="3">
    <source>
        <dbReference type="ARBA" id="ARBA00023012"/>
    </source>
</evidence>
<organism evidence="6 7">
    <name type="scientific">Jiangella mangrovi</name>
    <dbReference type="NCBI Taxonomy" id="1524084"/>
    <lineage>
        <taxon>Bacteria</taxon>
        <taxon>Bacillati</taxon>
        <taxon>Actinomycetota</taxon>
        <taxon>Actinomycetes</taxon>
        <taxon>Jiangellales</taxon>
        <taxon>Jiangellaceae</taxon>
        <taxon>Jiangella</taxon>
    </lineage>
</organism>
<feature type="transmembrane region" description="Helical" evidence="4">
    <location>
        <begin position="151"/>
        <end position="172"/>
    </location>
</feature>
<keyword evidence="4" id="KW-1133">Transmembrane helix</keyword>
<feature type="transmembrane region" description="Helical" evidence="4">
    <location>
        <begin position="77"/>
        <end position="95"/>
    </location>
</feature>
<dbReference type="RefSeq" id="WP_184826469.1">
    <property type="nucleotide sequence ID" value="NZ_JACHMM010000001.1"/>
</dbReference>
<protein>
    <submittedName>
        <fullName evidence="6">Two-component system sensor histidine kinase DesK</fullName>
        <ecNumber evidence="6">2.7.13.3</ecNumber>
    </submittedName>
</protein>
<feature type="domain" description="Signal transduction histidine kinase subgroup 3 dimerisation and phosphoacceptor" evidence="5">
    <location>
        <begin position="190"/>
        <end position="250"/>
    </location>
</feature>
<dbReference type="GO" id="GO:0016020">
    <property type="term" value="C:membrane"/>
    <property type="evidence" value="ECO:0007669"/>
    <property type="project" value="InterPro"/>
</dbReference>
<dbReference type="PANTHER" id="PTHR24421">
    <property type="entry name" value="NITRATE/NITRITE SENSOR PROTEIN NARX-RELATED"/>
    <property type="match status" value="1"/>
</dbReference>
<dbReference type="InterPro" id="IPR036890">
    <property type="entry name" value="HATPase_C_sf"/>
</dbReference>
<keyword evidence="1 6" id="KW-0808">Transferase</keyword>
<dbReference type="CDD" id="cd16917">
    <property type="entry name" value="HATPase_UhpB-NarQ-NarX-like"/>
    <property type="match status" value="1"/>
</dbReference>
<comment type="caution">
    <text evidence="6">The sequence shown here is derived from an EMBL/GenBank/DDBJ whole genome shotgun (WGS) entry which is preliminary data.</text>
</comment>
<dbReference type="AlphaFoldDB" id="A0A7W9GUR0"/>
<keyword evidence="4" id="KW-0812">Transmembrane</keyword>
<proteinExistence type="predicted"/>
<keyword evidence="4" id="KW-0472">Membrane</keyword>
<dbReference type="InterPro" id="IPR011712">
    <property type="entry name" value="Sig_transdc_His_kin_sub3_dim/P"/>
</dbReference>
<name>A0A7W9GUR0_9ACTN</name>
<dbReference type="Pfam" id="PF07730">
    <property type="entry name" value="HisKA_3"/>
    <property type="match status" value="1"/>
</dbReference>
<feature type="transmembrane region" description="Helical" evidence="4">
    <location>
        <begin position="36"/>
        <end position="56"/>
    </location>
</feature>
<dbReference type="SUPFAM" id="SSF55874">
    <property type="entry name" value="ATPase domain of HSP90 chaperone/DNA topoisomerase II/histidine kinase"/>
    <property type="match status" value="1"/>
</dbReference>
<accession>A0A7W9GUR0</accession>
<dbReference type="EC" id="2.7.13.3" evidence="6"/>
<dbReference type="Gene3D" id="3.30.565.10">
    <property type="entry name" value="Histidine kinase-like ATPase, C-terminal domain"/>
    <property type="match status" value="1"/>
</dbReference>